<organism evidence="15 16">
    <name type="scientific">Natronospira proteinivora</name>
    <dbReference type="NCBI Taxonomy" id="1807133"/>
    <lineage>
        <taxon>Bacteria</taxon>
        <taxon>Pseudomonadati</taxon>
        <taxon>Pseudomonadota</taxon>
        <taxon>Gammaproteobacteria</taxon>
        <taxon>Natronospirales</taxon>
        <taxon>Natronospiraceae</taxon>
        <taxon>Natronospira</taxon>
    </lineage>
</organism>
<feature type="domain" description="Acyl-CoA dehydrogenase/oxidase N-terminal" evidence="14">
    <location>
        <begin position="9"/>
        <end position="121"/>
    </location>
</feature>
<dbReference type="Pfam" id="PF00441">
    <property type="entry name" value="Acyl-CoA_dh_1"/>
    <property type="match status" value="1"/>
</dbReference>
<dbReference type="EC" id="1.3.8.4" evidence="4"/>
<evidence type="ECO:0000256" key="4">
    <source>
        <dbReference type="ARBA" id="ARBA00012044"/>
    </source>
</evidence>
<reference evidence="15 16" key="1">
    <citation type="submission" date="2022-03" db="EMBL/GenBank/DDBJ databases">
        <title>Genomic Encyclopedia of Type Strains, Phase III (KMG-III): the genomes of soil and plant-associated and newly described type strains.</title>
        <authorList>
            <person name="Whitman W."/>
        </authorList>
    </citation>
    <scope>NUCLEOTIDE SEQUENCE [LARGE SCALE GENOMIC DNA]</scope>
    <source>
        <strain evidence="15 16">BSker1</strain>
    </source>
</reference>
<evidence type="ECO:0000256" key="6">
    <source>
        <dbReference type="ARBA" id="ARBA00022630"/>
    </source>
</evidence>
<dbReference type="PIRSF" id="PIRSF016578">
    <property type="entry name" value="HsaA"/>
    <property type="match status" value="1"/>
</dbReference>
<evidence type="ECO:0000313" key="16">
    <source>
        <dbReference type="Proteomes" id="UP001523550"/>
    </source>
</evidence>
<comment type="cofactor">
    <cofactor evidence="1 11">
        <name>FAD</name>
        <dbReference type="ChEBI" id="CHEBI:57692"/>
    </cofactor>
</comment>
<dbReference type="Pfam" id="PF02770">
    <property type="entry name" value="Acyl-CoA_dh_M"/>
    <property type="match status" value="1"/>
</dbReference>
<keyword evidence="7 11" id="KW-0274">FAD</keyword>
<dbReference type="InterPro" id="IPR036250">
    <property type="entry name" value="AcylCo_DH-like_C"/>
</dbReference>
<dbReference type="InterPro" id="IPR006089">
    <property type="entry name" value="Acyl-CoA_DH_CS"/>
</dbReference>
<feature type="domain" description="Acyl-CoA dehydrogenase/oxidase C-terminal" evidence="12">
    <location>
        <begin position="234"/>
        <end position="382"/>
    </location>
</feature>
<keyword evidence="16" id="KW-1185">Reference proteome</keyword>
<comment type="similarity">
    <text evidence="3 11">Belongs to the acyl-CoA dehydrogenase family.</text>
</comment>
<keyword evidence="8" id="KW-0809">Transit peptide</keyword>
<evidence type="ECO:0000259" key="14">
    <source>
        <dbReference type="Pfam" id="PF02771"/>
    </source>
</evidence>
<proteinExistence type="inferred from homology"/>
<dbReference type="CDD" id="cd01156">
    <property type="entry name" value="IVD"/>
    <property type="match status" value="1"/>
</dbReference>
<evidence type="ECO:0000259" key="13">
    <source>
        <dbReference type="Pfam" id="PF02770"/>
    </source>
</evidence>
<keyword evidence="6 11" id="KW-0285">Flavoprotein</keyword>
<evidence type="ECO:0000256" key="11">
    <source>
        <dbReference type="RuleBase" id="RU362125"/>
    </source>
</evidence>
<dbReference type="InterPro" id="IPR046373">
    <property type="entry name" value="Acyl-CoA_Oxase/DH_mid-dom_sf"/>
</dbReference>
<feature type="domain" description="Acyl-CoA oxidase/dehydrogenase middle" evidence="13">
    <location>
        <begin position="125"/>
        <end position="222"/>
    </location>
</feature>
<sequence>MTVINTHINEELDMLRESVERFAQSEIAPIAAEVDEKNEFPQEMWQKMGEMGLLGMTVSEEYGGSNMGYLAHLVCMEEISRASGSIGLSYGAHSNLCINNIFLNGTEAQKQKYLPKLCSGEWVGALAMSEPGAGSDVVGSMSCRAEKKGNVWVANGNKMWITNGPEADVLIVYMRTANKDLGSKTVTAFLVEKGMKGFRTAQKLDKLGMRGSNTCELVFEDCEIPEENILGEVNEGVYILMRGLDSERLVLSGGPVGLMQAGMDQVLPYMHERKQFGKSIGAFGIMQAKIADMYTALQSSRAFAYRVAEAFDQGEQVRWDAAACLMYCSESAVKVALESIQCLGGNGYINEYPTGRILRDAKLYDIGAGTNEIRRMLIGRELFNAMSP</sequence>
<dbReference type="PROSITE" id="PS00072">
    <property type="entry name" value="ACYL_COA_DH_1"/>
    <property type="match status" value="1"/>
</dbReference>
<accession>A0ABT1G4B6</accession>
<evidence type="ECO:0000313" key="15">
    <source>
        <dbReference type="EMBL" id="MCP1726133.1"/>
    </source>
</evidence>
<dbReference type="PANTHER" id="PTHR43884:SF12">
    <property type="entry name" value="ISOVALERYL-COA DEHYDROGENASE, MITOCHONDRIAL-RELATED"/>
    <property type="match status" value="1"/>
</dbReference>
<dbReference type="InterPro" id="IPR034183">
    <property type="entry name" value="IVD"/>
</dbReference>
<dbReference type="PANTHER" id="PTHR43884">
    <property type="entry name" value="ACYL-COA DEHYDROGENASE"/>
    <property type="match status" value="1"/>
</dbReference>
<dbReference type="EMBL" id="JALJYF010000001">
    <property type="protein sequence ID" value="MCP1726133.1"/>
    <property type="molecule type" value="Genomic_DNA"/>
</dbReference>
<evidence type="ECO:0000256" key="3">
    <source>
        <dbReference type="ARBA" id="ARBA00009347"/>
    </source>
</evidence>
<comment type="pathway">
    <text evidence="2">Amino-acid degradation; L-leucine degradation; (S)-3-hydroxy-3-methylglutaryl-CoA from 3-isovaleryl-CoA: step 1/3.</text>
</comment>
<evidence type="ECO:0000256" key="5">
    <source>
        <dbReference type="ARBA" id="ARBA00018258"/>
    </source>
</evidence>
<dbReference type="InterPro" id="IPR037069">
    <property type="entry name" value="AcylCoA_DH/ox_N_sf"/>
</dbReference>
<name>A0ABT1G4B6_9GAMM</name>
<evidence type="ECO:0000256" key="10">
    <source>
        <dbReference type="ARBA" id="ARBA00052875"/>
    </source>
</evidence>
<dbReference type="PROSITE" id="PS00073">
    <property type="entry name" value="ACYL_COA_DH_2"/>
    <property type="match status" value="1"/>
</dbReference>
<gene>
    <name evidence="15" type="ORF">J2T60_000098</name>
</gene>
<keyword evidence="9 11" id="KW-0560">Oxidoreductase</keyword>
<comment type="catalytic activity">
    <reaction evidence="10">
        <text>3-methylbutanoyl-CoA + oxidized [electron-transfer flavoprotein] + H(+) = 3-methylbut-2-enoyl-CoA + reduced [electron-transfer flavoprotein]</text>
        <dbReference type="Rhea" id="RHEA:12276"/>
        <dbReference type="Rhea" id="RHEA-COMP:10685"/>
        <dbReference type="Rhea" id="RHEA-COMP:10686"/>
        <dbReference type="ChEBI" id="CHEBI:15378"/>
        <dbReference type="ChEBI" id="CHEBI:57344"/>
        <dbReference type="ChEBI" id="CHEBI:57345"/>
        <dbReference type="ChEBI" id="CHEBI:57692"/>
        <dbReference type="ChEBI" id="CHEBI:58307"/>
        <dbReference type="EC" id="1.3.8.4"/>
    </reaction>
</comment>
<dbReference type="Gene3D" id="1.20.140.10">
    <property type="entry name" value="Butyryl-CoA Dehydrogenase, subunit A, domain 3"/>
    <property type="match status" value="1"/>
</dbReference>
<dbReference type="SUPFAM" id="SSF56645">
    <property type="entry name" value="Acyl-CoA dehydrogenase NM domain-like"/>
    <property type="match status" value="1"/>
</dbReference>
<protein>
    <recommendedName>
        <fullName evidence="5">Isovaleryl-CoA dehydrogenase, mitochondrial</fullName>
        <ecNumber evidence="4">1.3.8.4</ecNumber>
    </recommendedName>
</protein>
<comment type="caution">
    <text evidence="15">The sequence shown here is derived from an EMBL/GenBank/DDBJ whole genome shotgun (WGS) entry which is preliminary data.</text>
</comment>
<dbReference type="RefSeq" id="WP_253443901.1">
    <property type="nucleotide sequence ID" value="NZ_JALJYF010000001.1"/>
</dbReference>
<dbReference type="GO" id="GO:0008470">
    <property type="term" value="F:3-methylbutanoyl-CoA dehydrogenase activity"/>
    <property type="evidence" value="ECO:0007669"/>
    <property type="project" value="UniProtKB-EC"/>
</dbReference>
<dbReference type="InterPro" id="IPR013786">
    <property type="entry name" value="AcylCoA_DH/ox_N"/>
</dbReference>
<evidence type="ECO:0000259" key="12">
    <source>
        <dbReference type="Pfam" id="PF00441"/>
    </source>
</evidence>
<dbReference type="InterPro" id="IPR009100">
    <property type="entry name" value="AcylCoA_DH/oxidase_NM_dom_sf"/>
</dbReference>
<dbReference type="Gene3D" id="2.40.110.10">
    <property type="entry name" value="Butyryl-CoA Dehydrogenase, subunit A, domain 2"/>
    <property type="match status" value="1"/>
</dbReference>
<evidence type="ECO:0000256" key="2">
    <source>
        <dbReference type="ARBA" id="ARBA00004898"/>
    </source>
</evidence>
<evidence type="ECO:0000256" key="1">
    <source>
        <dbReference type="ARBA" id="ARBA00001974"/>
    </source>
</evidence>
<dbReference type="Gene3D" id="1.10.540.10">
    <property type="entry name" value="Acyl-CoA dehydrogenase/oxidase, N-terminal domain"/>
    <property type="match status" value="1"/>
</dbReference>
<evidence type="ECO:0000256" key="9">
    <source>
        <dbReference type="ARBA" id="ARBA00023002"/>
    </source>
</evidence>
<evidence type="ECO:0000256" key="7">
    <source>
        <dbReference type="ARBA" id="ARBA00022827"/>
    </source>
</evidence>
<dbReference type="SUPFAM" id="SSF47203">
    <property type="entry name" value="Acyl-CoA dehydrogenase C-terminal domain-like"/>
    <property type="match status" value="1"/>
</dbReference>
<dbReference type="InterPro" id="IPR006091">
    <property type="entry name" value="Acyl-CoA_Oxase/DH_mid-dom"/>
</dbReference>
<dbReference type="Pfam" id="PF02771">
    <property type="entry name" value="Acyl-CoA_dh_N"/>
    <property type="match status" value="1"/>
</dbReference>
<dbReference type="Proteomes" id="UP001523550">
    <property type="component" value="Unassembled WGS sequence"/>
</dbReference>
<evidence type="ECO:0000256" key="8">
    <source>
        <dbReference type="ARBA" id="ARBA00022946"/>
    </source>
</evidence>
<dbReference type="InterPro" id="IPR009075">
    <property type="entry name" value="AcylCo_DH/oxidase_C"/>
</dbReference>